<dbReference type="Proteomes" id="UP000663823">
    <property type="component" value="Unassembled WGS sequence"/>
</dbReference>
<dbReference type="Proteomes" id="UP000663889">
    <property type="component" value="Unassembled WGS sequence"/>
</dbReference>
<gene>
    <name evidence="4" type="ORF">FNK824_LOCUS14770</name>
    <name evidence="3" type="ORF">OTI717_LOCUS5073</name>
    <name evidence="2" type="ORF">RFH988_LOCUS16543</name>
    <name evidence="1" type="ORF">SEV965_LOCUS12807</name>
</gene>
<dbReference type="EMBL" id="CAJOAX010000321">
    <property type="protein sequence ID" value="CAF3566370.1"/>
    <property type="molecule type" value="Genomic_DNA"/>
</dbReference>
<proteinExistence type="predicted"/>
<sequence length="70" mass="8137">MQKKINEELKGKSDDRIYRGINNYPPFYEKNDIAQGNASSGLVRNPIRALVRWNYQPDICTGQQQSTFFI</sequence>
<dbReference type="EMBL" id="CAJNOO010000850">
    <property type="protein sequence ID" value="CAF1047370.1"/>
    <property type="molecule type" value="Genomic_DNA"/>
</dbReference>
<dbReference type="Proteomes" id="UP000663874">
    <property type="component" value="Unassembled WGS sequence"/>
</dbReference>
<reference evidence="4" key="1">
    <citation type="submission" date="2021-02" db="EMBL/GenBank/DDBJ databases">
        <authorList>
            <person name="Nowell W R."/>
        </authorList>
    </citation>
    <scope>NUCLEOTIDE SEQUENCE</scope>
</reference>
<dbReference type="Proteomes" id="UP000663882">
    <property type="component" value="Unassembled WGS sequence"/>
</dbReference>
<evidence type="ECO:0000313" key="5">
    <source>
        <dbReference type="Proteomes" id="UP000663874"/>
    </source>
</evidence>
<dbReference type="AlphaFoldDB" id="A0A819BEG6"/>
<organism evidence="4 5">
    <name type="scientific">Rotaria sordida</name>
    <dbReference type="NCBI Taxonomy" id="392033"/>
    <lineage>
        <taxon>Eukaryota</taxon>
        <taxon>Metazoa</taxon>
        <taxon>Spiralia</taxon>
        <taxon>Gnathifera</taxon>
        <taxon>Rotifera</taxon>
        <taxon>Eurotatoria</taxon>
        <taxon>Bdelloidea</taxon>
        <taxon>Philodinida</taxon>
        <taxon>Philodinidae</taxon>
        <taxon>Rotaria</taxon>
    </lineage>
</organism>
<dbReference type="OrthoDB" id="25761at2759"/>
<dbReference type="EMBL" id="CAJNOU010000590">
    <property type="protein sequence ID" value="CAF1040597.1"/>
    <property type="molecule type" value="Genomic_DNA"/>
</dbReference>
<dbReference type="EMBL" id="CAJOBE010002070">
    <property type="protein sequence ID" value="CAF3796896.1"/>
    <property type="molecule type" value="Genomic_DNA"/>
</dbReference>
<name>A0A819BEG6_9BILA</name>
<evidence type="ECO:0000313" key="4">
    <source>
        <dbReference type="EMBL" id="CAF3796896.1"/>
    </source>
</evidence>
<evidence type="ECO:0000313" key="2">
    <source>
        <dbReference type="EMBL" id="CAF1047370.1"/>
    </source>
</evidence>
<accession>A0A819BEG6</accession>
<evidence type="ECO:0000313" key="1">
    <source>
        <dbReference type="EMBL" id="CAF1040597.1"/>
    </source>
</evidence>
<evidence type="ECO:0000313" key="3">
    <source>
        <dbReference type="EMBL" id="CAF3566370.1"/>
    </source>
</evidence>
<comment type="caution">
    <text evidence="4">The sequence shown here is derived from an EMBL/GenBank/DDBJ whole genome shotgun (WGS) entry which is preliminary data.</text>
</comment>
<protein>
    <submittedName>
        <fullName evidence="4">Uncharacterized protein</fullName>
    </submittedName>
</protein>